<protein>
    <submittedName>
        <fullName evidence="2">EF-hand domain-containing protein</fullName>
    </submittedName>
</protein>
<dbReference type="RefSeq" id="WP_344821900.1">
    <property type="nucleotide sequence ID" value="NZ_BAAAUV010000002.1"/>
</dbReference>
<dbReference type="PROSITE" id="PS50222">
    <property type="entry name" value="EF_HAND_2"/>
    <property type="match status" value="2"/>
</dbReference>
<proteinExistence type="predicted"/>
<dbReference type="SUPFAM" id="SSF47473">
    <property type="entry name" value="EF-hand"/>
    <property type="match status" value="1"/>
</dbReference>
<feature type="domain" description="EF-hand" evidence="1">
    <location>
        <begin position="5"/>
        <end position="40"/>
    </location>
</feature>
<comment type="caution">
    <text evidence="2">The sequence shown here is derived from an EMBL/GenBank/DDBJ whole genome shotgun (WGS) entry which is preliminary data.</text>
</comment>
<dbReference type="InterPro" id="IPR018247">
    <property type="entry name" value="EF_Hand_1_Ca_BS"/>
</dbReference>
<accession>A0ABP6PYK8</accession>
<dbReference type="Proteomes" id="UP001501237">
    <property type="component" value="Unassembled WGS sequence"/>
</dbReference>
<keyword evidence="3" id="KW-1185">Reference proteome</keyword>
<evidence type="ECO:0000313" key="3">
    <source>
        <dbReference type="Proteomes" id="UP001501237"/>
    </source>
</evidence>
<evidence type="ECO:0000313" key="2">
    <source>
        <dbReference type="EMBL" id="GAA3195954.1"/>
    </source>
</evidence>
<organism evidence="2 3">
    <name type="scientific">Actinocorallia longicatena</name>
    <dbReference type="NCBI Taxonomy" id="111803"/>
    <lineage>
        <taxon>Bacteria</taxon>
        <taxon>Bacillati</taxon>
        <taxon>Actinomycetota</taxon>
        <taxon>Actinomycetes</taxon>
        <taxon>Streptosporangiales</taxon>
        <taxon>Thermomonosporaceae</taxon>
        <taxon>Actinocorallia</taxon>
    </lineage>
</organism>
<reference evidence="3" key="1">
    <citation type="journal article" date="2019" name="Int. J. Syst. Evol. Microbiol.">
        <title>The Global Catalogue of Microorganisms (GCM) 10K type strain sequencing project: providing services to taxonomists for standard genome sequencing and annotation.</title>
        <authorList>
            <consortium name="The Broad Institute Genomics Platform"/>
            <consortium name="The Broad Institute Genome Sequencing Center for Infectious Disease"/>
            <person name="Wu L."/>
            <person name="Ma J."/>
        </authorList>
    </citation>
    <scope>NUCLEOTIDE SEQUENCE [LARGE SCALE GENOMIC DNA]</scope>
    <source>
        <strain evidence="3">JCM 9377</strain>
    </source>
</reference>
<dbReference type="PROSITE" id="PS00018">
    <property type="entry name" value="EF_HAND_1"/>
    <property type="match status" value="2"/>
</dbReference>
<dbReference type="Gene3D" id="1.10.238.10">
    <property type="entry name" value="EF-hand"/>
    <property type="match status" value="1"/>
</dbReference>
<name>A0ABP6PYK8_9ACTN</name>
<dbReference type="EMBL" id="BAAAUV010000002">
    <property type="protein sequence ID" value="GAA3195954.1"/>
    <property type="molecule type" value="Genomic_DNA"/>
</dbReference>
<gene>
    <name evidence="2" type="ORF">GCM10010468_06310</name>
</gene>
<evidence type="ECO:0000259" key="1">
    <source>
        <dbReference type="PROSITE" id="PS50222"/>
    </source>
</evidence>
<dbReference type="Pfam" id="PF13202">
    <property type="entry name" value="EF-hand_5"/>
    <property type="match status" value="3"/>
</dbReference>
<dbReference type="InterPro" id="IPR002048">
    <property type="entry name" value="EF_hand_dom"/>
</dbReference>
<sequence length="175" mass="18906">MASDFQRLKVGRVFDAMDTDGDGRLRAADFEALAERWCALRRAGDGARLRAVMLGWWTALADDAGSPDGVTIEDVLATVDLLPGTPGAVLATADAMFEALDEDSDGRISEGEYNRLIEAWNGRPTDTTEAFGRLDLNADGHLSHDEFAVYWYEFWAGDSPSAPGSHVFGPVTAGH</sequence>
<dbReference type="InterPro" id="IPR011992">
    <property type="entry name" value="EF-hand-dom_pair"/>
</dbReference>
<feature type="domain" description="EF-hand" evidence="1">
    <location>
        <begin position="88"/>
        <end position="123"/>
    </location>
</feature>
<dbReference type="SMART" id="SM00054">
    <property type="entry name" value="EFh"/>
    <property type="match status" value="3"/>
</dbReference>